<sequence length="518" mass="60296">MSVDFPPSIDGEAQVFRMMYLIYDHLSDSSRSFSKPPKPEYYSYNLVQVLEKEWRIKKKYKILGKYRAQYEQELQKHEINRQEKANYKPFSMGPPPPDLPPLSKFELPEVDSEGDIPEIPPTKLDPTPEEYSETLEEVTHTNMKQGLLYIPEEFEINLRKYIILGGLHIMNLFYQPPQPQHLVTMILNVTTFVLPKELKDVPFYEPYRTTPPSDEQKTPEELESLLRLQEEGFAKLISVTLTFPTHIMYLEPPVVCMWEETEKIWSTRDIHDVKQNEEKGTVSFRTGKFGIIGLATFRYANLPYQTWEIKPNEDGSILFQLNAAIIMYEFKIKGSSITVTQFQNGPNNALQDIISKTFRITKLKKILREGGVDIFPDYDAFCYVEGSCEKHWPTEYICYYNMAQLAICYNFAWSRWNATEGYRSIVMQMRIFNPELQTQKPHNVVLVTPLSAAFINCTEVTPLFCKDPLEGSKFCCNLWYLMKSTSTIYVRNKIQEISQETTYTLAQLLIGTRILSFS</sequence>
<dbReference type="PANTHER" id="PTHR20929:SF11">
    <property type="entry name" value="DYNEIN AXONEMAL INTERMEDIATE CHAIN 7"/>
    <property type="match status" value="1"/>
</dbReference>
<dbReference type="EMBL" id="JABFTP020000001">
    <property type="protein sequence ID" value="KAL3266236.1"/>
    <property type="molecule type" value="Genomic_DNA"/>
</dbReference>
<dbReference type="Pfam" id="PF12366">
    <property type="entry name" value="Casc1_C"/>
    <property type="match status" value="1"/>
</dbReference>
<evidence type="ECO:0000313" key="2">
    <source>
        <dbReference type="EMBL" id="KAL3266236.1"/>
    </source>
</evidence>
<comment type="caution">
    <text evidence="2">The sequence shown here is derived from an EMBL/GenBank/DDBJ whole genome shotgun (WGS) entry which is preliminary data.</text>
</comment>
<dbReference type="PRINTS" id="PR02043">
    <property type="entry name" value="CANCERSCCP1"/>
</dbReference>
<dbReference type="PANTHER" id="PTHR20929">
    <property type="entry name" value="LUNG ADENOMA SUSCEPTIBILITY 1-RELATED"/>
    <property type="match status" value="1"/>
</dbReference>
<name>A0ABD2MIJ8_9CUCU</name>
<dbReference type="Proteomes" id="UP001516400">
    <property type="component" value="Unassembled WGS sequence"/>
</dbReference>
<reference evidence="2 3" key="1">
    <citation type="journal article" date="2021" name="BMC Biol.">
        <title>Horizontally acquired antibacterial genes associated with adaptive radiation of ladybird beetles.</title>
        <authorList>
            <person name="Li H.S."/>
            <person name="Tang X.F."/>
            <person name="Huang Y.H."/>
            <person name="Xu Z.Y."/>
            <person name="Chen M.L."/>
            <person name="Du X.Y."/>
            <person name="Qiu B.Y."/>
            <person name="Chen P.T."/>
            <person name="Zhang W."/>
            <person name="Slipinski A."/>
            <person name="Escalona H.E."/>
            <person name="Waterhouse R.M."/>
            <person name="Zwick A."/>
            <person name="Pang H."/>
        </authorList>
    </citation>
    <scope>NUCLEOTIDE SEQUENCE [LARGE SCALE GENOMIC DNA]</scope>
    <source>
        <strain evidence="2">SYSU2018</strain>
    </source>
</reference>
<evidence type="ECO:0000259" key="1">
    <source>
        <dbReference type="Pfam" id="PF12366"/>
    </source>
</evidence>
<proteinExistence type="predicted"/>
<accession>A0ABD2MIJ8</accession>
<keyword evidence="3" id="KW-1185">Reference proteome</keyword>
<dbReference type="InterPro" id="IPR022110">
    <property type="entry name" value="CASC1_C"/>
</dbReference>
<organism evidence="2 3">
    <name type="scientific">Cryptolaemus montrouzieri</name>
    <dbReference type="NCBI Taxonomy" id="559131"/>
    <lineage>
        <taxon>Eukaryota</taxon>
        <taxon>Metazoa</taxon>
        <taxon>Ecdysozoa</taxon>
        <taxon>Arthropoda</taxon>
        <taxon>Hexapoda</taxon>
        <taxon>Insecta</taxon>
        <taxon>Pterygota</taxon>
        <taxon>Neoptera</taxon>
        <taxon>Endopterygota</taxon>
        <taxon>Coleoptera</taxon>
        <taxon>Polyphaga</taxon>
        <taxon>Cucujiformia</taxon>
        <taxon>Coccinelloidea</taxon>
        <taxon>Coccinellidae</taxon>
        <taxon>Scymninae</taxon>
        <taxon>Scymnini</taxon>
        <taxon>Cryptolaemus</taxon>
    </lineage>
</organism>
<feature type="domain" description="CASC1 C-terminal" evidence="1">
    <location>
        <begin position="264"/>
        <end position="460"/>
    </location>
</feature>
<dbReference type="AlphaFoldDB" id="A0ABD2MIJ8"/>
<dbReference type="InterPro" id="IPR023247">
    <property type="entry name" value="IC97/Dnai7-like"/>
</dbReference>
<evidence type="ECO:0000313" key="3">
    <source>
        <dbReference type="Proteomes" id="UP001516400"/>
    </source>
</evidence>
<gene>
    <name evidence="2" type="ORF">HHI36_010417</name>
</gene>
<protein>
    <recommendedName>
        <fullName evidence="1">CASC1 C-terminal domain-containing protein</fullName>
    </recommendedName>
</protein>